<evidence type="ECO:0000256" key="2">
    <source>
        <dbReference type="ARBA" id="ARBA00023015"/>
    </source>
</evidence>
<dbReference type="PANTHER" id="PTHR31429">
    <property type="entry name" value="WRKY TRANSCRIPTION FACTOR 36-RELATED"/>
    <property type="match status" value="1"/>
</dbReference>
<organism evidence="9 10">
    <name type="scientific">Clitoria ternatea</name>
    <name type="common">Butterfly pea</name>
    <dbReference type="NCBI Taxonomy" id="43366"/>
    <lineage>
        <taxon>Eukaryota</taxon>
        <taxon>Viridiplantae</taxon>
        <taxon>Streptophyta</taxon>
        <taxon>Embryophyta</taxon>
        <taxon>Tracheophyta</taxon>
        <taxon>Spermatophyta</taxon>
        <taxon>Magnoliopsida</taxon>
        <taxon>eudicotyledons</taxon>
        <taxon>Gunneridae</taxon>
        <taxon>Pentapetalae</taxon>
        <taxon>rosids</taxon>
        <taxon>fabids</taxon>
        <taxon>Fabales</taxon>
        <taxon>Fabaceae</taxon>
        <taxon>Papilionoideae</taxon>
        <taxon>50 kb inversion clade</taxon>
        <taxon>NPAAA clade</taxon>
        <taxon>indigoferoid/millettioid clade</taxon>
        <taxon>Phaseoleae</taxon>
        <taxon>Clitoria</taxon>
    </lineage>
</organism>
<dbReference type="SUPFAM" id="SSF118290">
    <property type="entry name" value="WRKY DNA-binding domain"/>
    <property type="match status" value="1"/>
</dbReference>
<dbReference type="InterPro" id="IPR003657">
    <property type="entry name" value="WRKY_dom"/>
</dbReference>
<evidence type="ECO:0000256" key="3">
    <source>
        <dbReference type="ARBA" id="ARBA00023125"/>
    </source>
</evidence>
<keyword evidence="2" id="KW-0805">Transcription regulation</keyword>
<reference evidence="9 10" key="1">
    <citation type="submission" date="2024-01" db="EMBL/GenBank/DDBJ databases">
        <title>The genomes of 5 underutilized Papilionoideae crops provide insights into root nodulation and disease resistance.</title>
        <authorList>
            <person name="Yuan L."/>
        </authorList>
    </citation>
    <scope>NUCLEOTIDE SEQUENCE [LARGE SCALE GENOMIC DNA]</scope>
    <source>
        <strain evidence="9">LY-2023</strain>
        <tissue evidence="9">Leaf</tissue>
    </source>
</reference>
<keyword evidence="5" id="KW-0539">Nucleus</keyword>
<dbReference type="PROSITE" id="PS50811">
    <property type="entry name" value="WRKY"/>
    <property type="match status" value="1"/>
</dbReference>
<dbReference type="Gene3D" id="2.20.25.80">
    <property type="entry name" value="WRKY domain"/>
    <property type="match status" value="1"/>
</dbReference>
<dbReference type="SMART" id="SM00774">
    <property type="entry name" value="WRKY"/>
    <property type="match status" value="1"/>
</dbReference>
<comment type="caution">
    <text evidence="9">The sequence shown here is derived from an EMBL/GenBank/DDBJ whole genome shotgun (WGS) entry which is preliminary data.</text>
</comment>
<accession>A0AAN9EZV5</accession>
<evidence type="ECO:0000313" key="9">
    <source>
        <dbReference type="EMBL" id="KAK7265775.1"/>
    </source>
</evidence>
<dbReference type="AlphaFoldDB" id="A0AAN9EZV5"/>
<evidence type="ECO:0000256" key="6">
    <source>
        <dbReference type="SAM" id="Coils"/>
    </source>
</evidence>
<dbReference type="Pfam" id="PF03106">
    <property type="entry name" value="WRKY"/>
    <property type="match status" value="1"/>
</dbReference>
<evidence type="ECO:0000256" key="4">
    <source>
        <dbReference type="ARBA" id="ARBA00023163"/>
    </source>
</evidence>
<dbReference type="PANTHER" id="PTHR31429:SF86">
    <property type="entry name" value="WRKY TRANSCRIPTION FACTOR 61-RELATED"/>
    <property type="match status" value="1"/>
</dbReference>
<sequence>MELASERSGDGGSGLKEDYSVGNHKQDTILEVEEQLESTKAEMGEVREENERLKMRLNEMMSEYRTLEMQFEGIVKEGRKRKYEEIVEECDLVSLRLGRVPSRNDDKIIKLKEEGLTLGLDCKFETANSCEQLPKTKLDEDPAKKPRVCMNDGCQWRKYGQKISKGNPCPRAYYRCTVAQSCPVRKQVQRCAQDRSVLITTYEGTHNHNLPPSATAMASTTSAAASMLLSGSSHSASSITTTPAGLNLYLSHASNPSLSSSSPSHPTITLDLTSNSALSSPFYRFTNQPRYPSSSNLSFNSSQPNNWTLNYNPPQPYNHILTSSTLNFGRQQIMENMYSNPTLNNPTNSTVSAATKVITEDPTFQSALAAALTSFIGSSGNQTNVVGNLSQKMKWGELFPASNSNNLLNKTPANAPQNKSFMFSPPPSLPFSTPKSASASPAQNSHTTD</sequence>
<evidence type="ECO:0000256" key="7">
    <source>
        <dbReference type="SAM" id="MobiDB-lite"/>
    </source>
</evidence>
<feature type="domain" description="WRKY" evidence="8">
    <location>
        <begin position="150"/>
        <end position="211"/>
    </location>
</feature>
<protein>
    <recommendedName>
        <fullName evidence="8">WRKY domain-containing protein</fullName>
    </recommendedName>
</protein>
<dbReference type="Proteomes" id="UP001359559">
    <property type="component" value="Unassembled WGS sequence"/>
</dbReference>
<dbReference type="EMBL" id="JAYKXN010000008">
    <property type="protein sequence ID" value="KAK7265775.1"/>
    <property type="molecule type" value="Genomic_DNA"/>
</dbReference>
<evidence type="ECO:0000256" key="1">
    <source>
        <dbReference type="ARBA" id="ARBA00004123"/>
    </source>
</evidence>
<evidence type="ECO:0000313" key="10">
    <source>
        <dbReference type="Proteomes" id="UP001359559"/>
    </source>
</evidence>
<dbReference type="GO" id="GO:0005634">
    <property type="term" value="C:nucleus"/>
    <property type="evidence" value="ECO:0007669"/>
    <property type="project" value="UniProtKB-SubCell"/>
</dbReference>
<comment type="subcellular location">
    <subcellularLocation>
        <location evidence="1">Nucleus</location>
    </subcellularLocation>
</comment>
<dbReference type="InterPro" id="IPR036576">
    <property type="entry name" value="WRKY_dom_sf"/>
</dbReference>
<feature type="region of interest" description="Disordered" evidence="7">
    <location>
        <begin position="407"/>
        <end position="449"/>
    </location>
</feature>
<feature type="coiled-coil region" evidence="6">
    <location>
        <begin position="29"/>
        <end position="70"/>
    </location>
</feature>
<name>A0AAN9EZV5_CLITE</name>
<keyword evidence="10" id="KW-1185">Reference proteome</keyword>
<feature type="compositionally biased region" description="Polar residues" evidence="7">
    <location>
        <begin position="437"/>
        <end position="449"/>
    </location>
</feature>
<dbReference type="InterPro" id="IPR044810">
    <property type="entry name" value="WRKY_plant"/>
</dbReference>
<evidence type="ECO:0000259" key="8">
    <source>
        <dbReference type="PROSITE" id="PS50811"/>
    </source>
</evidence>
<dbReference type="GO" id="GO:0043565">
    <property type="term" value="F:sequence-specific DNA binding"/>
    <property type="evidence" value="ECO:0007669"/>
    <property type="project" value="InterPro"/>
</dbReference>
<feature type="region of interest" description="Disordered" evidence="7">
    <location>
        <begin position="1"/>
        <end position="27"/>
    </location>
</feature>
<dbReference type="GO" id="GO:0003700">
    <property type="term" value="F:DNA-binding transcription factor activity"/>
    <property type="evidence" value="ECO:0007669"/>
    <property type="project" value="InterPro"/>
</dbReference>
<keyword evidence="3" id="KW-0238">DNA-binding</keyword>
<keyword evidence="6" id="KW-0175">Coiled coil</keyword>
<evidence type="ECO:0000256" key="5">
    <source>
        <dbReference type="ARBA" id="ARBA00023242"/>
    </source>
</evidence>
<gene>
    <name evidence="9" type="ORF">RJT34_33398</name>
</gene>
<keyword evidence="4" id="KW-0804">Transcription</keyword>
<feature type="compositionally biased region" description="Polar residues" evidence="7">
    <location>
        <begin position="407"/>
        <end position="419"/>
    </location>
</feature>
<proteinExistence type="predicted"/>